<dbReference type="Pfam" id="PF00617">
    <property type="entry name" value="RasGEF"/>
    <property type="match status" value="1"/>
</dbReference>
<dbReference type="InterPro" id="IPR019804">
    <property type="entry name" value="Ras_G-nucl-exch_fac_CS"/>
</dbReference>
<evidence type="ECO:0000313" key="6">
    <source>
        <dbReference type="RefSeq" id="XP_014675863.1"/>
    </source>
</evidence>
<dbReference type="InterPro" id="IPR008937">
    <property type="entry name" value="Ras-like_GEF"/>
</dbReference>
<dbReference type="PROSITE" id="PS00720">
    <property type="entry name" value="RASGEF"/>
    <property type="match status" value="1"/>
</dbReference>
<dbReference type="SUPFAM" id="SSF48366">
    <property type="entry name" value="Ras GEF"/>
    <property type="match status" value="1"/>
</dbReference>
<dbReference type="Gene3D" id="1.10.840.10">
    <property type="entry name" value="Ras guanine-nucleotide exchange factors catalytic domain"/>
    <property type="match status" value="1"/>
</dbReference>
<evidence type="ECO:0000256" key="1">
    <source>
        <dbReference type="ARBA" id="ARBA00022658"/>
    </source>
</evidence>
<dbReference type="CDD" id="cd00155">
    <property type="entry name" value="RasGEF"/>
    <property type="match status" value="1"/>
</dbReference>
<evidence type="ECO:0000256" key="2">
    <source>
        <dbReference type="PROSITE-ProRule" id="PRU00168"/>
    </source>
</evidence>
<keyword evidence="1 2" id="KW-0344">Guanine-nucleotide releasing factor</keyword>
<evidence type="ECO:0000313" key="5">
    <source>
        <dbReference type="Proteomes" id="UP000695022"/>
    </source>
</evidence>
<protein>
    <submittedName>
        <fullName evidence="6">Ras-GEF domain-containing family member 1B-A-like</fullName>
    </submittedName>
</protein>
<dbReference type="PANTHER" id="PTHR23113:SF356">
    <property type="entry name" value="FI05912P-RELATED"/>
    <property type="match status" value="1"/>
</dbReference>
<accession>A0ABM1EUJ2</accession>
<reference evidence="6" key="1">
    <citation type="submission" date="2025-08" db="UniProtKB">
        <authorList>
            <consortium name="RefSeq"/>
        </authorList>
    </citation>
    <scope>IDENTIFICATION</scope>
</reference>
<proteinExistence type="predicted"/>
<sequence>TLIYQDGLLMSGSLEALIQHLVPTTTYYPDRAYIFAFLLSSRLYVRPHALMRDVCQVCSSQQNLSNALKRDSLSLGKFGLNMVRLLRLSEVRVRVRWTRDHLSSTEAFPYDFRDERVMKQLKEIIHRLCVADCSLRPSLMQILNALLDCLTDLDKYEVRMLKTSEVAQRLVDTDSLQTDVHEMCESPAVLAEQLTHIELERLRHLGPEEFVQAFAEDSKCAEITEMKKTKNLEYYAKWFNRLSYLVATDICLNVKKKQRAKIIEYFIDVAKECFNLGNFNSLMAIVAGMNMAPVSRLKKTWSKVDTSKFDILEHQMDPASNFNSYRATLQAAMWRSEGGHNDREKIIIPFFSLLLKDIYYLNEGCANKLPNGHVNFEKFWQLAKQIGEVMNWKRIECPFQKRPEIIDYLITTPVLSENALALASFECEPPETNYGKGQYKQLKLELR</sequence>
<keyword evidence="5" id="KW-1185">Reference proteome</keyword>
<dbReference type="GeneID" id="106815853"/>
<dbReference type="InterPro" id="IPR036964">
    <property type="entry name" value="RASGEF_cat_dom_sf"/>
</dbReference>
<dbReference type="Proteomes" id="UP000695022">
    <property type="component" value="Unplaced"/>
</dbReference>
<gene>
    <name evidence="6" type="primary">LOC106815853</name>
</gene>
<dbReference type="InterPro" id="IPR000651">
    <property type="entry name" value="Ras-like_Gua-exchang_fac_N"/>
</dbReference>
<dbReference type="RefSeq" id="XP_014675863.1">
    <property type="nucleotide sequence ID" value="XM_014820377.1"/>
</dbReference>
<feature type="domain" description="N-terminal Ras-GEF" evidence="4">
    <location>
        <begin position="5"/>
        <end position="151"/>
    </location>
</feature>
<dbReference type="InterPro" id="IPR023578">
    <property type="entry name" value="Ras_GEF_dom_sf"/>
</dbReference>
<dbReference type="PROSITE" id="PS50009">
    <property type="entry name" value="RASGEF_CAT"/>
    <property type="match status" value="1"/>
</dbReference>
<organism evidence="5 6">
    <name type="scientific">Priapulus caudatus</name>
    <name type="common">Priapulid worm</name>
    <dbReference type="NCBI Taxonomy" id="37621"/>
    <lineage>
        <taxon>Eukaryota</taxon>
        <taxon>Metazoa</taxon>
        <taxon>Ecdysozoa</taxon>
        <taxon>Scalidophora</taxon>
        <taxon>Priapulida</taxon>
        <taxon>Priapulimorpha</taxon>
        <taxon>Priapulimorphida</taxon>
        <taxon>Priapulidae</taxon>
        <taxon>Priapulus</taxon>
    </lineage>
</organism>
<evidence type="ECO:0000259" key="3">
    <source>
        <dbReference type="PROSITE" id="PS50009"/>
    </source>
</evidence>
<feature type="non-terminal residue" evidence="6">
    <location>
        <position position="1"/>
    </location>
</feature>
<dbReference type="SMART" id="SM00147">
    <property type="entry name" value="RasGEF"/>
    <property type="match status" value="1"/>
</dbReference>
<dbReference type="PROSITE" id="PS50212">
    <property type="entry name" value="RASGEF_NTER"/>
    <property type="match status" value="1"/>
</dbReference>
<dbReference type="PANTHER" id="PTHR23113">
    <property type="entry name" value="GUANINE NUCLEOTIDE EXCHANGE FACTOR"/>
    <property type="match status" value="1"/>
</dbReference>
<dbReference type="InterPro" id="IPR001895">
    <property type="entry name" value="RASGEF_cat_dom"/>
</dbReference>
<evidence type="ECO:0000259" key="4">
    <source>
        <dbReference type="PROSITE" id="PS50212"/>
    </source>
</evidence>
<name>A0ABM1EUJ2_PRICU</name>
<feature type="domain" description="Ras-GEF" evidence="3">
    <location>
        <begin position="186"/>
        <end position="430"/>
    </location>
</feature>
<dbReference type="Gene3D" id="1.20.870.10">
    <property type="entry name" value="Son of sevenless (SoS) protein Chain: S domain 1"/>
    <property type="match status" value="1"/>
</dbReference>